<feature type="compositionally biased region" description="Basic and acidic residues" evidence="1">
    <location>
        <begin position="137"/>
        <end position="155"/>
    </location>
</feature>
<keyword evidence="3" id="KW-1185">Reference proteome</keyword>
<feature type="compositionally biased region" description="Polar residues" evidence="1">
    <location>
        <begin position="241"/>
        <end position="260"/>
    </location>
</feature>
<feature type="compositionally biased region" description="Acidic residues" evidence="1">
    <location>
        <begin position="11"/>
        <end position="21"/>
    </location>
</feature>
<feature type="region of interest" description="Disordered" evidence="1">
    <location>
        <begin position="235"/>
        <end position="270"/>
    </location>
</feature>
<feature type="compositionally biased region" description="Polar residues" evidence="1">
    <location>
        <begin position="176"/>
        <end position="188"/>
    </location>
</feature>
<protein>
    <submittedName>
        <fullName evidence="2">Uncharacterized protein</fullName>
    </submittedName>
</protein>
<feature type="region of interest" description="Disordered" evidence="1">
    <location>
        <begin position="103"/>
        <end position="210"/>
    </location>
</feature>
<feature type="region of interest" description="Disordered" evidence="1">
    <location>
        <begin position="282"/>
        <end position="373"/>
    </location>
</feature>
<reference evidence="2 3" key="1">
    <citation type="journal article" date="2011" name="Science">
        <title>The ecoresponsive genome of Daphnia pulex.</title>
        <authorList>
            <person name="Colbourne J.K."/>
            <person name="Pfrender M.E."/>
            <person name="Gilbert D."/>
            <person name="Thomas W.K."/>
            <person name="Tucker A."/>
            <person name="Oakley T.H."/>
            <person name="Tokishita S."/>
            <person name="Aerts A."/>
            <person name="Arnold G.J."/>
            <person name="Basu M.K."/>
            <person name="Bauer D.J."/>
            <person name="Caceres C.E."/>
            <person name="Carmel L."/>
            <person name="Casola C."/>
            <person name="Choi J.H."/>
            <person name="Detter J.C."/>
            <person name="Dong Q."/>
            <person name="Dusheyko S."/>
            <person name="Eads B.D."/>
            <person name="Frohlich T."/>
            <person name="Geiler-Samerotte K.A."/>
            <person name="Gerlach D."/>
            <person name="Hatcher P."/>
            <person name="Jogdeo S."/>
            <person name="Krijgsveld J."/>
            <person name="Kriventseva E.V."/>
            <person name="Kultz D."/>
            <person name="Laforsch C."/>
            <person name="Lindquist E."/>
            <person name="Lopez J."/>
            <person name="Manak J.R."/>
            <person name="Muller J."/>
            <person name="Pangilinan J."/>
            <person name="Patwardhan R.P."/>
            <person name="Pitluck S."/>
            <person name="Pritham E.J."/>
            <person name="Rechtsteiner A."/>
            <person name="Rho M."/>
            <person name="Rogozin I.B."/>
            <person name="Sakarya O."/>
            <person name="Salamov A."/>
            <person name="Schaack S."/>
            <person name="Shapiro H."/>
            <person name="Shiga Y."/>
            <person name="Skalitzky C."/>
            <person name="Smith Z."/>
            <person name="Souvorov A."/>
            <person name="Sung W."/>
            <person name="Tang Z."/>
            <person name="Tsuchiya D."/>
            <person name="Tu H."/>
            <person name="Vos H."/>
            <person name="Wang M."/>
            <person name="Wolf Y.I."/>
            <person name="Yamagata H."/>
            <person name="Yamada T."/>
            <person name="Ye Y."/>
            <person name="Shaw J.R."/>
            <person name="Andrews J."/>
            <person name="Crease T.J."/>
            <person name="Tang H."/>
            <person name="Lucas S.M."/>
            <person name="Robertson H.M."/>
            <person name="Bork P."/>
            <person name="Koonin E.V."/>
            <person name="Zdobnov E.M."/>
            <person name="Grigoriev I.V."/>
            <person name="Lynch M."/>
            <person name="Boore J.L."/>
        </authorList>
    </citation>
    <scope>NUCLEOTIDE SEQUENCE [LARGE SCALE GENOMIC DNA]</scope>
</reference>
<dbReference type="AlphaFoldDB" id="E9HP29"/>
<feature type="compositionally biased region" description="Basic residues" evidence="1">
    <location>
        <begin position="165"/>
        <end position="174"/>
    </location>
</feature>
<evidence type="ECO:0000313" key="2">
    <source>
        <dbReference type="EMBL" id="EFX66507.1"/>
    </source>
</evidence>
<name>E9HP29_DAPPU</name>
<dbReference type="OrthoDB" id="6384789at2759"/>
<organism evidence="2 3">
    <name type="scientific">Daphnia pulex</name>
    <name type="common">Water flea</name>
    <dbReference type="NCBI Taxonomy" id="6669"/>
    <lineage>
        <taxon>Eukaryota</taxon>
        <taxon>Metazoa</taxon>
        <taxon>Ecdysozoa</taxon>
        <taxon>Arthropoda</taxon>
        <taxon>Crustacea</taxon>
        <taxon>Branchiopoda</taxon>
        <taxon>Diplostraca</taxon>
        <taxon>Cladocera</taxon>
        <taxon>Anomopoda</taxon>
        <taxon>Daphniidae</taxon>
        <taxon>Daphnia</taxon>
    </lineage>
</organism>
<dbReference type="InParanoid" id="E9HP29"/>
<feature type="compositionally biased region" description="Polar residues" evidence="1">
    <location>
        <begin position="453"/>
        <end position="466"/>
    </location>
</feature>
<evidence type="ECO:0000313" key="3">
    <source>
        <dbReference type="Proteomes" id="UP000000305"/>
    </source>
</evidence>
<evidence type="ECO:0000256" key="1">
    <source>
        <dbReference type="SAM" id="MobiDB-lite"/>
    </source>
</evidence>
<feature type="region of interest" description="Disordered" evidence="1">
    <location>
        <begin position="388"/>
        <end position="411"/>
    </location>
</feature>
<feature type="compositionally biased region" description="Polar residues" evidence="1">
    <location>
        <begin position="112"/>
        <end position="124"/>
    </location>
</feature>
<dbReference type="HOGENOM" id="CLU_482570_0_0_1"/>
<accession>E9HP29</accession>
<sequence length="565" mass="61170">MKTTRCLITMEDSDSREEDVGNEPGVQEKPIKADHGNAQQISEKYKLEMLVGIHSPTKVKKSWHFEAYGERMKEFVNFSATGKKMKTDMKLLSDSWFIDDEINKQEEDEASGDSTLTSQPNISTLGEEAVAIAQQRGAEKQKQKQEEKDQKEATRIKRMSQLPHTNRKVQKKVGSRSGSFNVAPSPSKTVPAASSSLTSTSPFKVSDHRQNTEDVDTILNVEELTFEETHLSDFMGDLSAPSPSTLGQQKNLKTTASPANATPKPVGTSQTYKVKYVAPSFGSRKSKVSKAKEYPSAPPAFQTTPTEVMDMSAEKPTEKSSPSSCGGGNNELESTSASGPPPHSITLEQLPVESTNLTRADDETSVSPSKTAALTPVDTLRFYGDKNVATDEASGAPKNSHAEKNPAATTAERANIVEKSLPSIGISVENYGLQKTSVSDATDEFPPTPPPSRQEQLSLIELTTLTPVDAKERTAPSANAGQKPRMGTSKNSRGKNVAPAAVSRRSSKTPAVKPKTSAKPAASISALPAMPAKQKRSLKKRTEEEYDMGFCDISLCSKVCQNKEE</sequence>
<feature type="region of interest" description="Disordered" evidence="1">
    <location>
        <begin position="437"/>
        <end position="543"/>
    </location>
</feature>
<feature type="region of interest" description="Disordered" evidence="1">
    <location>
        <begin position="1"/>
        <end position="38"/>
    </location>
</feature>
<feature type="compositionally biased region" description="Low complexity" evidence="1">
    <location>
        <begin position="191"/>
        <end position="202"/>
    </location>
</feature>
<dbReference type="EMBL" id="GL732702">
    <property type="protein sequence ID" value="EFX66507.1"/>
    <property type="molecule type" value="Genomic_DNA"/>
</dbReference>
<proteinExistence type="predicted"/>
<dbReference type="KEGG" id="dpx:DAPPUDRAFT_263086"/>
<gene>
    <name evidence="2" type="ORF">DAPPUDRAFT_263086</name>
</gene>
<dbReference type="Proteomes" id="UP000000305">
    <property type="component" value="Unassembled WGS sequence"/>
</dbReference>